<dbReference type="CDD" id="cd01335">
    <property type="entry name" value="Radical_SAM"/>
    <property type="match status" value="1"/>
</dbReference>
<comment type="caution">
    <text evidence="7">The sequence shown here is derived from an EMBL/GenBank/DDBJ whole genome shotgun (WGS) entry which is preliminary data.</text>
</comment>
<dbReference type="SFLD" id="SFLDS00029">
    <property type="entry name" value="Radical_SAM"/>
    <property type="match status" value="1"/>
</dbReference>
<dbReference type="InterPro" id="IPR007197">
    <property type="entry name" value="rSAM"/>
</dbReference>
<evidence type="ECO:0000256" key="1">
    <source>
        <dbReference type="ARBA" id="ARBA00001966"/>
    </source>
</evidence>
<dbReference type="PROSITE" id="PS51918">
    <property type="entry name" value="RADICAL_SAM"/>
    <property type="match status" value="1"/>
</dbReference>
<dbReference type="GO" id="GO:0051536">
    <property type="term" value="F:iron-sulfur cluster binding"/>
    <property type="evidence" value="ECO:0007669"/>
    <property type="project" value="UniProtKB-KW"/>
</dbReference>
<dbReference type="NCBIfam" id="TIGR04167">
    <property type="entry name" value="rSAM_SeCys"/>
    <property type="match status" value="1"/>
</dbReference>
<dbReference type="InterPro" id="IPR013785">
    <property type="entry name" value="Aldolase_TIM"/>
</dbReference>
<keyword evidence="4" id="KW-0408">Iron</keyword>
<dbReference type="Pfam" id="PF13847">
    <property type="entry name" value="Methyltransf_31"/>
    <property type="match status" value="1"/>
</dbReference>
<proteinExistence type="predicted"/>
<keyword evidence="5" id="KW-0411">Iron-sulfur</keyword>
<dbReference type="RefSeq" id="WP_303700450.1">
    <property type="nucleotide sequence ID" value="NZ_VSIV01000080.1"/>
</dbReference>
<evidence type="ECO:0000256" key="3">
    <source>
        <dbReference type="ARBA" id="ARBA00022723"/>
    </source>
</evidence>
<dbReference type="InterPro" id="IPR024521">
    <property type="entry name" value="ArsS-like_C"/>
</dbReference>
<evidence type="ECO:0000313" key="8">
    <source>
        <dbReference type="Proteomes" id="UP000323337"/>
    </source>
</evidence>
<dbReference type="CDD" id="cd02440">
    <property type="entry name" value="AdoMet_MTases"/>
    <property type="match status" value="1"/>
</dbReference>
<dbReference type="Gene3D" id="3.40.50.150">
    <property type="entry name" value="Vaccinia Virus protein VP39"/>
    <property type="match status" value="1"/>
</dbReference>
<dbReference type="Pfam" id="PF04055">
    <property type="entry name" value="Radical_SAM"/>
    <property type="match status" value="1"/>
</dbReference>
<dbReference type="InterPro" id="IPR029063">
    <property type="entry name" value="SAM-dependent_MTases_sf"/>
</dbReference>
<organism evidence="7 8">
    <name type="scientific">Flexistipes sinusarabici</name>
    <dbReference type="NCBI Taxonomy" id="2352"/>
    <lineage>
        <taxon>Bacteria</taxon>
        <taxon>Pseudomonadati</taxon>
        <taxon>Deferribacterota</taxon>
        <taxon>Deferribacteres</taxon>
        <taxon>Deferribacterales</taxon>
        <taxon>Flexistipitaceae</taxon>
        <taxon>Flexistipes</taxon>
    </lineage>
</organism>
<keyword evidence="3" id="KW-0479">Metal-binding</keyword>
<dbReference type="EMBL" id="VSIV01000080">
    <property type="protein sequence ID" value="TYB34048.1"/>
    <property type="molecule type" value="Genomic_DNA"/>
</dbReference>
<feature type="domain" description="Radical SAM core" evidence="6">
    <location>
        <begin position="12"/>
        <end position="235"/>
    </location>
</feature>
<dbReference type="Gene3D" id="3.40.5.100">
    <property type="match status" value="1"/>
</dbReference>
<dbReference type="SUPFAM" id="SSF102114">
    <property type="entry name" value="Radical SAM enzymes"/>
    <property type="match status" value="1"/>
</dbReference>
<accession>A0A5D0MRA4</accession>
<evidence type="ECO:0000256" key="4">
    <source>
        <dbReference type="ARBA" id="ARBA00023004"/>
    </source>
</evidence>
<keyword evidence="2" id="KW-0949">S-adenosyl-L-methionine</keyword>
<dbReference type="Proteomes" id="UP000323337">
    <property type="component" value="Unassembled WGS sequence"/>
</dbReference>
<dbReference type="Gene3D" id="3.20.20.70">
    <property type="entry name" value="Aldolase class I"/>
    <property type="match status" value="1"/>
</dbReference>
<evidence type="ECO:0000256" key="5">
    <source>
        <dbReference type="ARBA" id="ARBA00023014"/>
    </source>
</evidence>
<dbReference type="SFLD" id="SFLDG01067">
    <property type="entry name" value="SPASM/twitch_domain_containing"/>
    <property type="match status" value="1"/>
</dbReference>
<dbReference type="PANTHER" id="PTHR43728:SF1">
    <property type="entry name" value="FE-S OXIDOREDUCTASE"/>
    <property type="match status" value="1"/>
</dbReference>
<name>A0A5D0MRA4_FLESI</name>
<dbReference type="PANTHER" id="PTHR43728">
    <property type="entry name" value="SLR0304 PROTEIN"/>
    <property type="match status" value="1"/>
</dbReference>
<reference evidence="7 8" key="1">
    <citation type="submission" date="2019-08" db="EMBL/GenBank/DDBJ databases">
        <title>Genomic characterization of a novel candidate phylum (ARYD3) from a high temperature, high salinity tertiary oil reservoir in north central Oklahoma, USA.</title>
        <authorList>
            <person name="Youssef N.H."/>
            <person name="Yadav A."/>
            <person name="Elshahed M.S."/>
        </authorList>
    </citation>
    <scope>NUCLEOTIDE SEQUENCE [LARGE SCALE GENOMIC DNA]</scope>
    <source>
        <strain evidence="7">ARYD1</strain>
    </source>
</reference>
<evidence type="ECO:0000256" key="2">
    <source>
        <dbReference type="ARBA" id="ARBA00022691"/>
    </source>
</evidence>
<evidence type="ECO:0000259" key="6">
    <source>
        <dbReference type="PROSITE" id="PS51918"/>
    </source>
</evidence>
<dbReference type="Pfam" id="PF12345">
    <property type="entry name" value="DUF3641"/>
    <property type="match status" value="1"/>
</dbReference>
<comment type="cofactor">
    <cofactor evidence="1">
        <name>[4Fe-4S] cluster</name>
        <dbReference type="ChEBI" id="CHEBI:49883"/>
    </cofactor>
</comment>
<sequence>MNEVQNTINKISLKRKQLSVIQINMGNLCNHACSHCHIDASPEGKDIMDYDTSTKVIDKLKKINIENIEITGGTPEMNPNFPIFLKELGKLKNLTVRSSLTILNSSKYSHFKELYKKYHVKIIASLPSILEDITDTQRGKNYYKTSINVLKDLNEMGYGTTLPLDIVYNPAGDYLPPEQAQLQNEFRNFLGENFGVSFNSLSAIVNVPIKRFRDYLVKNNRYEDYIDLLFTNHNKATWQNVMCRSLLTVGHDGRIYDCDFNYALRIPVKGFEEVYFWDIDPDNFESEIIVAEHCLACTVNRGSSCHGEFTDFDTEKVVKDYYGNMLSSSNDLKTTACCDLDDIPDYVKDISPLIADEIQMKFYGCGSPIPLHLEECSVVDLGCGTGRDSYIVSKLAGEHGKVLGIDMTNEQIDVARKHINTQMKAFGYENKNVKFVHDYIENATEHVTPESADVVISNCVINLTEDKGRVLDDIYRMLKNGGELYFSDVYAGRRLPDKIRKNDLLYAECLGGALYIKDFIRLARKAGFNDPRVMNSREIEITDKKVKDLVGNAKFYSVTYRLFKINGLEDACEDYGHVAIYKGGLNYSENRFILDEEHIFEKNKPERVCGNTALMLSESRFKDYFTILGNFDEHFGAFEDCGGKLQDRERVDNTDKGCCC</sequence>
<dbReference type="InterPro" id="IPR025714">
    <property type="entry name" value="Methyltranfer_dom"/>
</dbReference>
<dbReference type="AlphaFoldDB" id="A0A5D0MRA4"/>
<evidence type="ECO:0000313" key="7">
    <source>
        <dbReference type="EMBL" id="TYB34048.1"/>
    </source>
</evidence>
<dbReference type="SUPFAM" id="SSF53335">
    <property type="entry name" value="S-adenosyl-L-methionine-dependent methyltransferases"/>
    <property type="match status" value="1"/>
</dbReference>
<gene>
    <name evidence="7" type="ORF">FXF49_03115</name>
</gene>
<dbReference type="GO" id="GO:0003824">
    <property type="term" value="F:catalytic activity"/>
    <property type="evidence" value="ECO:0007669"/>
    <property type="project" value="InterPro"/>
</dbReference>
<dbReference type="InterPro" id="IPR058240">
    <property type="entry name" value="rSAM_sf"/>
</dbReference>
<dbReference type="InterPro" id="IPR026351">
    <property type="entry name" value="rSAM_ArsS-like"/>
</dbReference>
<dbReference type="GO" id="GO:0046872">
    <property type="term" value="F:metal ion binding"/>
    <property type="evidence" value="ECO:0007669"/>
    <property type="project" value="UniProtKB-KW"/>
</dbReference>
<protein>
    <submittedName>
        <fullName evidence="7">Radical SAM/Cys-rich domain protein</fullName>
    </submittedName>
</protein>